<dbReference type="EMBL" id="CCYD01000442">
    <property type="protein sequence ID" value="CEG39792.1"/>
    <property type="molecule type" value="Genomic_DNA"/>
</dbReference>
<name>A0A0P1AGB9_PLAHL</name>
<protein>
    <recommendedName>
        <fullName evidence="1">CCD97-like C-terminal domain-containing protein</fullName>
    </recommendedName>
</protein>
<keyword evidence="3" id="KW-1185">Reference proteome</keyword>
<organism evidence="2 3">
    <name type="scientific">Plasmopara halstedii</name>
    <name type="common">Downy mildew of sunflower</name>
    <dbReference type="NCBI Taxonomy" id="4781"/>
    <lineage>
        <taxon>Eukaryota</taxon>
        <taxon>Sar</taxon>
        <taxon>Stramenopiles</taxon>
        <taxon>Oomycota</taxon>
        <taxon>Peronosporomycetes</taxon>
        <taxon>Peronosporales</taxon>
        <taxon>Peronosporaceae</taxon>
        <taxon>Plasmopara</taxon>
    </lineage>
</organism>
<dbReference type="Pfam" id="PF09747">
    <property type="entry name" value="CCD97-like_C"/>
    <property type="match status" value="1"/>
</dbReference>
<evidence type="ECO:0000313" key="3">
    <source>
        <dbReference type="Proteomes" id="UP000054928"/>
    </source>
</evidence>
<dbReference type="Proteomes" id="UP000054928">
    <property type="component" value="Unassembled WGS sequence"/>
</dbReference>
<dbReference type="InterPro" id="IPR040233">
    <property type="entry name" value="CCD97-like_C"/>
</dbReference>
<dbReference type="RefSeq" id="XP_036263119.1">
    <property type="nucleotide sequence ID" value="XM_036407413.1"/>
</dbReference>
<dbReference type="AlphaFoldDB" id="A0A0P1AGB9"/>
<evidence type="ECO:0000313" key="2">
    <source>
        <dbReference type="EMBL" id="CEG39792.1"/>
    </source>
</evidence>
<reference evidence="3" key="1">
    <citation type="submission" date="2014-09" db="EMBL/GenBank/DDBJ databases">
        <authorList>
            <person name="Sharma Rahul"/>
            <person name="Thines Marco"/>
        </authorList>
    </citation>
    <scope>NUCLEOTIDE SEQUENCE [LARGE SCALE GENOMIC DNA]</scope>
</reference>
<accession>A0A0P1AGB9</accession>
<evidence type="ECO:0000259" key="1">
    <source>
        <dbReference type="Pfam" id="PF09747"/>
    </source>
</evidence>
<feature type="domain" description="CCD97-like C-terminal" evidence="1">
    <location>
        <begin position="31"/>
        <end position="59"/>
    </location>
</feature>
<dbReference type="GeneID" id="59053078"/>
<sequence length="59" mass="7076">MKSMTREVISRRQLFFSSLPLITFISTKRFVNYVEMDANEAMDKSDEMQRDAEDRYFAE</sequence>
<proteinExistence type="predicted"/>